<dbReference type="PANTHER" id="PTHR43839:SF3">
    <property type="entry name" value="OLIGOPEPTIDE ABC TRANSPORTER, PERMEASE PROTEIN"/>
    <property type="match status" value="1"/>
</dbReference>
<feature type="transmembrane region" description="Helical" evidence="5">
    <location>
        <begin position="309"/>
        <end position="334"/>
    </location>
</feature>
<dbReference type="SUPFAM" id="SSF161098">
    <property type="entry name" value="MetI-like"/>
    <property type="match status" value="1"/>
</dbReference>
<name>A0A086XXR1_9RHOB</name>
<dbReference type="RefSeq" id="WP_036636980.1">
    <property type="nucleotide sequence ID" value="NZ_JFZB01000012.1"/>
</dbReference>
<feature type="transmembrane region" description="Helical" evidence="5">
    <location>
        <begin position="248"/>
        <end position="270"/>
    </location>
</feature>
<evidence type="ECO:0000313" key="7">
    <source>
        <dbReference type="EMBL" id="KFI26811.1"/>
    </source>
</evidence>
<dbReference type="EMBL" id="JFZB01000012">
    <property type="protein sequence ID" value="KFI26811.1"/>
    <property type="molecule type" value="Genomic_DNA"/>
</dbReference>
<gene>
    <name evidence="7" type="ORF">CG50_00660</name>
</gene>
<keyword evidence="5" id="KW-0813">Transport</keyword>
<proteinExistence type="inferred from homology"/>
<dbReference type="AlphaFoldDB" id="A0A086XXR1"/>
<comment type="caution">
    <text evidence="7">The sequence shown here is derived from an EMBL/GenBank/DDBJ whole genome shotgun (WGS) entry which is preliminary data.</text>
</comment>
<evidence type="ECO:0000256" key="2">
    <source>
        <dbReference type="ARBA" id="ARBA00022692"/>
    </source>
</evidence>
<dbReference type="STRING" id="1105367.CG50_00660"/>
<dbReference type="OrthoDB" id="9766870at2"/>
<dbReference type="GO" id="GO:0005886">
    <property type="term" value="C:plasma membrane"/>
    <property type="evidence" value="ECO:0007669"/>
    <property type="project" value="UniProtKB-SubCell"/>
</dbReference>
<evidence type="ECO:0000313" key="8">
    <source>
        <dbReference type="Proteomes" id="UP000028824"/>
    </source>
</evidence>
<dbReference type="Proteomes" id="UP000028824">
    <property type="component" value="Unassembled WGS sequence"/>
</dbReference>
<dbReference type="Pfam" id="PF12911">
    <property type="entry name" value="OppC_N"/>
    <property type="match status" value="1"/>
</dbReference>
<feature type="transmembrane region" description="Helical" evidence="5">
    <location>
        <begin position="354"/>
        <end position="377"/>
    </location>
</feature>
<dbReference type="InterPro" id="IPR035906">
    <property type="entry name" value="MetI-like_sf"/>
</dbReference>
<feature type="transmembrane region" description="Helical" evidence="5">
    <location>
        <begin position="52"/>
        <end position="74"/>
    </location>
</feature>
<dbReference type="GO" id="GO:0055085">
    <property type="term" value="P:transmembrane transport"/>
    <property type="evidence" value="ECO:0007669"/>
    <property type="project" value="InterPro"/>
</dbReference>
<evidence type="ECO:0000256" key="1">
    <source>
        <dbReference type="ARBA" id="ARBA00004651"/>
    </source>
</evidence>
<dbReference type="PANTHER" id="PTHR43839">
    <property type="entry name" value="OPPC IN A BINDING PROTEIN-DEPENDENT TRANSPORT SYSTEM"/>
    <property type="match status" value="1"/>
</dbReference>
<keyword evidence="4 5" id="KW-0472">Membrane</keyword>
<dbReference type="CDD" id="cd06261">
    <property type="entry name" value="TM_PBP2"/>
    <property type="match status" value="1"/>
</dbReference>
<dbReference type="Pfam" id="PF00528">
    <property type="entry name" value="BPD_transp_1"/>
    <property type="match status" value="1"/>
</dbReference>
<evidence type="ECO:0000256" key="5">
    <source>
        <dbReference type="RuleBase" id="RU363032"/>
    </source>
</evidence>
<accession>A0A086XXR1</accession>
<evidence type="ECO:0000256" key="4">
    <source>
        <dbReference type="ARBA" id="ARBA00023136"/>
    </source>
</evidence>
<sequence>MTGLPPPGAPLGHYVSDAPFDPLAAERAAEAAPAVAATQGQVMWWKFRRHRLAVISGLFLIAMYLVVAFAEFLAPSTVDTRNVERIYAPPQALHLFDKGQFVGPFVYGRDMTLDLDTLRRVYTDDTSRVEPLRFFCHGAAYRMWGLIPADLHLFCPANGGELFLLGSDRLGRDVLSRIIHGARISLTIGILGVTMSFALGLILGGIAGYHGGWIDLVIQRVIEVLQSIPTIPLWMALAAIMPVTWSPIVVYAGITVILGLLDWTGLARAVRSKLLALREEDYVLAAQIMGARPRRIIARHLIPGFMSHLIASATLTIPGMILGETALSFLGLGLRPPVTSWGILLTEARNVSTLALYPWLLLPAVPVVLVILAFNFLGDGLRDAADPLR</sequence>
<dbReference type="eggNOG" id="COG1173">
    <property type="taxonomic scope" value="Bacteria"/>
</dbReference>
<keyword evidence="8" id="KW-1185">Reference proteome</keyword>
<evidence type="ECO:0000259" key="6">
    <source>
        <dbReference type="PROSITE" id="PS50928"/>
    </source>
</evidence>
<dbReference type="InterPro" id="IPR000515">
    <property type="entry name" value="MetI-like"/>
</dbReference>
<reference evidence="7 8" key="1">
    <citation type="submission" date="2014-03" db="EMBL/GenBank/DDBJ databases">
        <title>Genome of Paenirhodobacter enshiensis DW2-9.</title>
        <authorList>
            <person name="Wang D."/>
            <person name="Wang G."/>
        </authorList>
    </citation>
    <scope>NUCLEOTIDE SEQUENCE [LARGE SCALE GENOMIC DNA]</scope>
    <source>
        <strain evidence="7 8">DW2-9</strain>
    </source>
</reference>
<evidence type="ECO:0000256" key="3">
    <source>
        <dbReference type="ARBA" id="ARBA00022989"/>
    </source>
</evidence>
<dbReference type="PROSITE" id="PS50928">
    <property type="entry name" value="ABC_TM1"/>
    <property type="match status" value="1"/>
</dbReference>
<keyword evidence="2 5" id="KW-0812">Transmembrane</keyword>
<dbReference type="InterPro" id="IPR025966">
    <property type="entry name" value="OppC_N"/>
</dbReference>
<feature type="domain" description="ABC transmembrane type-1" evidence="6">
    <location>
        <begin position="182"/>
        <end position="378"/>
    </location>
</feature>
<comment type="subcellular location">
    <subcellularLocation>
        <location evidence="1 5">Cell membrane</location>
        <topology evidence="1 5">Multi-pass membrane protein</topology>
    </subcellularLocation>
</comment>
<feature type="transmembrane region" description="Helical" evidence="5">
    <location>
        <begin position="184"/>
        <end position="209"/>
    </location>
</feature>
<organism evidence="7 8">
    <name type="scientific">Paenirhodobacter enshiensis</name>
    <dbReference type="NCBI Taxonomy" id="1105367"/>
    <lineage>
        <taxon>Bacteria</taxon>
        <taxon>Pseudomonadati</taxon>
        <taxon>Pseudomonadota</taxon>
        <taxon>Alphaproteobacteria</taxon>
        <taxon>Rhodobacterales</taxon>
        <taxon>Rhodobacter group</taxon>
        <taxon>Paenirhodobacter</taxon>
    </lineage>
</organism>
<dbReference type="Gene3D" id="1.10.3720.10">
    <property type="entry name" value="MetI-like"/>
    <property type="match status" value="1"/>
</dbReference>
<protein>
    <submittedName>
        <fullName evidence="7">Peptide ABC transporter permease</fullName>
    </submittedName>
</protein>
<comment type="similarity">
    <text evidence="5">Belongs to the binding-protein-dependent transport system permease family.</text>
</comment>
<keyword evidence="3 5" id="KW-1133">Transmembrane helix</keyword>